<gene>
    <name evidence="1" type="ORF">GHT09_004579</name>
    <name evidence="2" type="ORF">MONAX_5E033957</name>
</gene>
<dbReference type="EMBL" id="WJEC01000318">
    <property type="protein sequence ID" value="KAF7483987.1"/>
    <property type="molecule type" value="Genomic_DNA"/>
</dbReference>
<sequence length="66" mass="7276">MGARTLLFETVRYPGPQTVRVWTTSMLCPGPQSANTLGKKLHFVPFPSSRLSASQKALLREGAQKM</sequence>
<evidence type="ECO:0000313" key="1">
    <source>
        <dbReference type="EMBL" id="KAF7483987.1"/>
    </source>
</evidence>
<dbReference type="EMBL" id="CABDUW010000099">
    <property type="protein sequence ID" value="VTJ58350.1"/>
    <property type="molecule type" value="Genomic_DNA"/>
</dbReference>
<name>A0A5E4AN11_MARMO</name>
<proteinExistence type="predicted"/>
<dbReference type="Proteomes" id="UP000335636">
    <property type="component" value="Unassembled WGS sequence"/>
</dbReference>
<protein>
    <submittedName>
        <fullName evidence="2">Uncharacterized protein</fullName>
    </submittedName>
</protein>
<dbReference type="AlphaFoldDB" id="A0A5E4AN11"/>
<evidence type="ECO:0000313" key="2">
    <source>
        <dbReference type="EMBL" id="VTJ58350.1"/>
    </source>
</evidence>
<accession>A0A5E4AN11</accession>
<reference evidence="2 3" key="1">
    <citation type="submission" date="2019-04" db="EMBL/GenBank/DDBJ databases">
        <authorList>
            <person name="Alioto T."/>
            <person name="Alioto T."/>
        </authorList>
    </citation>
    <scope>NUCLEOTIDE SEQUENCE [LARGE SCALE GENOMIC DNA]</scope>
</reference>
<organism evidence="2 3">
    <name type="scientific">Marmota monax</name>
    <name type="common">Woodchuck</name>
    <dbReference type="NCBI Taxonomy" id="9995"/>
    <lineage>
        <taxon>Eukaryota</taxon>
        <taxon>Metazoa</taxon>
        <taxon>Chordata</taxon>
        <taxon>Craniata</taxon>
        <taxon>Vertebrata</taxon>
        <taxon>Euteleostomi</taxon>
        <taxon>Mammalia</taxon>
        <taxon>Eutheria</taxon>
        <taxon>Euarchontoglires</taxon>
        <taxon>Glires</taxon>
        <taxon>Rodentia</taxon>
        <taxon>Sciuromorpha</taxon>
        <taxon>Sciuridae</taxon>
        <taxon>Xerinae</taxon>
        <taxon>Marmotini</taxon>
        <taxon>Marmota</taxon>
    </lineage>
</organism>
<reference evidence="1" key="2">
    <citation type="submission" date="2020-08" db="EMBL/GenBank/DDBJ databases">
        <authorList>
            <person name="Shumante A."/>
            <person name="Zimin A.V."/>
            <person name="Puiu D."/>
            <person name="Salzberg S.L."/>
        </authorList>
    </citation>
    <scope>NUCLEOTIDE SEQUENCE</scope>
    <source>
        <strain evidence="1">WC2-LM</strain>
        <tissue evidence="1">Liver</tissue>
    </source>
</reference>
<keyword evidence="3" id="KW-1185">Reference proteome</keyword>
<dbReference type="Proteomes" id="UP000662637">
    <property type="component" value="Unassembled WGS sequence"/>
</dbReference>
<evidence type="ECO:0000313" key="3">
    <source>
        <dbReference type="Proteomes" id="UP000335636"/>
    </source>
</evidence>